<keyword evidence="1" id="KW-1133">Transmembrane helix</keyword>
<reference evidence="3" key="2">
    <citation type="submission" date="2020-02" db="EMBL/GenBank/DDBJ databases">
        <authorList>
            <person name="Littmann E."/>
            <person name="Sorbara M."/>
        </authorList>
    </citation>
    <scope>NUCLEOTIDE SEQUENCE</scope>
    <source>
        <strain evidence="3">MSK.17.11</strain>
        <strain evidence="2">MSK.17.38</strain>
    </source>
</reference>
<dbReference type="Proteomes" id="UP000701680">
    <property type="component" value="Unassembled WGS sequence"/>
</dbReference>
<evidence type="ECO:0000313" key="2">
    <source>
        <dbReference type="EMBL" id="NSK13687.1"/>
    </source>
</evidence>
<dbReference type="RefSeq" id="WP_173814236.1">
    <property type="nucleotide sequence ID" value="NZ_JAAITX010000001.1"/>
</dbReference>
<protein>
    <submittedName>
        <fullName evidence="3">Uncharacterized protein</fullName>
    </submittedName>
</protein>
<evidence type="ECO:0000313" key="5">
    <source>
        <dbReference type="Proteomes" id="UP000701680"/>
    </source>
</evidence>
<keyword evidence="1" id="KW-0472">Membrane</keyword>
<dbReference type="EMBL" id="JAAIUO010000001">
    <property type="protein sequence ID" value="NSK13687.1"/>
    <property type="molecule type" value="Genomic_DNA"/>
</dbReference>
<dbReference type="AlphaFoldDB" id="A0A850HDS4"/>
<organism evidence="3 4">
    <name type="scientific">Dorea phocaeensis</name>
    <dbReference type="NCBI Taxonomy" id="2040291"/>
    <lineage>
        <taxon>Bacteria</taxon>
        <taxon>Bacillati</taxon>
        <taxon>Bacillota</taxon>
        <taxon>Clostridia</taxon>
        <taxon>Lachnospirales</taxon>
        <taxon>Lachnospiraceae</taxon>
        <taxon>Dorea</taxon>
    </lineage>
</organism>
<proteinExistence type="predicted"/>
<feature type="transmembrane region" description="Helical" evidence="1">
    <location>
        <begin position="18"/>
        <end position="38"/>
    </location>
</feature>
<sequence length="191" mass="21701">MKIEKGQPGYIKARKMRYLLYAVVEFAMVAAVFILGYVQTKSRLNLFTVLAIIGCLPAAKMLVEFITMATYKSIDTAICKEIEEKAPLLIRIYDLIITSSEKVMPVDAIVIADHVVCGYTSSAKTDENRLARDIKQALKNQHYEKITVKIFHDYKAFLARAEGMNNIASVERPQHRKKERAIRDIIKSLSM</sequence>
<dbReference type="EMBL" id="JAAITX010000001">
    <property type="protein sequence ID" value="NVH57184.1"/>
    <property type="molecule type" value="Genomic_DNA"/>
</dbReference>
<keyword evidence="4" id="KW-1185">Reference proteome</keyword>
<dbReference type="Proteomes" id="UP000528555">
    <property type="component" value="Unassembled WGS sequence"/>
</dbReference>
<comment type="caution">
    <text evidence="3">The sequence shown here is derived from an EMBL/GenBank/DDBJ whole genome shotgun (WGS) entry which is preliminary data.</text>
</comment>
<evidence type="ECO:0000313" key="3">
    <source>
        <dbReference type="EMBL" id="NVH57184.1"/>
    </source>
</evidence>
<gene>
    <name evidence="3" type="ORF">G5A66_00695</name>
    <name evidence="2" type="ORF">G5A75_02115</name>
</gene>
<evidence type="ECO:0000256" key="1">
    <source>
        <dbReference type="SAM" id="Phobius"/>
    </source>
</evidence>
<name>A0A850HDS4_9FIRM</name>
<feature type="transmembrane region" description="Helical" evidence="1">
    <location>
        <begin position="44"/>
        <end position="63"/>
    </location>
</feature>
<keyword evidence="1" id="KW-0812">Transmembrane</keyword>
<accession>A0A850HDS4</accession>
<reference evidence="4 5" key="1">
    <citation type="journal article" date="2020" name="Cell Host Microbe">
        <title>Functional and Genomic Variation between Human-Derived Isolates of Lachnospiraceae Reveals Inter- and Intra-Species Diversity.</title>
        <authorList>
            <person name="Sorbara M.T."/>
            <person name="Littmann E.R."/>
            <person name="Fontana E."/>
            <person name="Moody T.U."/>
            <person name="Kohout C.E."/>
            <person name="Gjonbalaj M."/>
            <person name="Eaton V."/>
            <person name="Seok R."/>
            <person name="Leiner I.M."/>
            <person name="Pamer E.G."/>
        </authorList>
    </citation>
    <scope>NUCLEOTIDE SEQUENCE [LARGE SCALE GENOMIC DNA]</scope>
    <source>
        <strain evidence="3 4">MSK.17.11</strain>
        <strain evidence="2 5">MSK.17.38</strain>
    </source>
</reference>
<evidence type="ECO:0000313" key="4">
    <source>
        <dbReference type="Proteomes" id="UP000528555"/>
    </source>
</evidence>